<dbReference type="GO" id="GO:0005886">
    <property type="term" value="C:plasma membrane"/>
    <property type="evidence" value="ECO:0007669"/>
    <property type="project" value="UniProtKB-SubCell"/>
</dbReference>
<dbReference type="RefSeq" id="WP_285611039.1">
    <property type="nucleotide sequence ID" value="NZ_BSSD01000004.1"/>
</dbReference>
<feature type="transmembrane region" description="Helical" evidence="8">
    <location>
        <begin position="459"/>
        <end position="478"/>
    </location>
</feature>
<keyword evidence="3" id="KW-1003">Cell membrane</keyword>
<organism evidence="9 10">
    <name type="scientific">Actinokineospora globicatena</name>
    <dbReference type="NCBI Taxonomy" id="103729"/>
    <lineage>
        <taxon>Bacteria</taxon>
        <taxon>Bacillati</taxon>
        <taxon>Actinomycetota</taxon>
        <taxon>Actinomycetes</taxon>
        <taxon>Pseudonocardiales</taxon>
        <taxon>Pseudonocardiaceae</taxon>
        <taxon>Actinokineospora</taxon>
    </lineage>
</organism>
<feature type="transmembrane region" description="Helical" evidence="8">
    <location>
        <begin position="215"/>
        <end position="235"/>
    </location>
</feature>
<feature type="transmembrane region" description="Helical" evidence="8">
    <location>
        <begin position="426"/>
        <end position="447"/>
    </location>
</feature>
<dbReference type="Proteomes" id="UP001165042">
    <property type="component" value="Unassembled WGS sequence"/>
</dbReference>
<keyword evidence="4 8" id="KW-0812">Transmembrane</keyword>
<feature type="transmembrane region" description="Helical" evidence="8">
    <location>
        <begin position="484"/>
        <end position="504"/>
    </location>
</feature>
<feature type="transmembrane region" description="Helical" evidence="8">
    <location>
        <begin position="190"/>
        <end position="209"/>
    </location>
</feature>
<sequence>MTGDAPKAPQQPPTANESDPPAARAVATELGPAAPPLASEPALAEPTVGTKVGRGILWSLLNTVVLRMGIFMAGIVMARLLTTADYGVFAIAVTALTVLQAFNELGVSLAVVRWERDVREFAPTAMTIAVLNSLLIYGLLFLLAPWYCDLMGNPEAVPVVNILCLAVVIDGIAIVPATVLNREFLQRTRFFCDAASFVVVTTLTITLGASGAGPMSFSIGQVAGALVSMTCYLWLCPVRVRPGWDPVVARQLIQFGLPLAAASLLTLSVTQVDKLVVGGMLDAAALGLYLMVFNQSSLPLQIFSEAARRVSLAGFSRMADDKRQLEQALARGVGLMMAAALPVCALLACYAAPMLQIIYGAKWVPGAVALQFLAILGLARILLFIGYDLMVALDGNRVLIGLQGLWLGTVVPALFLGTHLDGIRGAAIAQAAVAVLIVLPAFAFMVARRGIRLAPSLRACVRPLVGGVLLVGSAVVVRETFSNVWAQMLIGGLVAALVYLPVVYPMRKMLPGRSGVAA</sequence>
<feature type="transmembrane region" description="Helical" evidence="8">
    <location>
        <begin position="159"/>
        <end position="178"/>
    </location>
</feature>
<dbReference type="PANTHER" id="PTHR30250:SF10">
    <property type="entry name" value="LIPOPOLYSACCHARIDE BIOSYNTHESIS PROTEIN WZXC"/>
    <property type="match status" value="1"/>
</dbReference>
<dbReference type="PANTHER" id="PTHR30250">
    <property type="entry name" value="PST FAMILY PREDICTED COLANIC ACID TRANSPORTER"/>
    <property type="match status" value="1"/>
</dbReference>
<keyword evidence="5 8" id="KW-1133">Transmembrane helix</keyword>
<evidence type="ECO:0000256" key="1">
    <source>
        <dbReference type="ARBA" id="ARBA00004651"/>
    </source>
</evidence>
<evidence type="ECO:0000256" key="8">
    <source>
        <dbReference type="SAM" id="Phobius"/>
    </source>
</evidence>
<comment type="caution">
    <text evidence="9">The sequence shown here is derived from an EMBL/GenBank/DDBJ whole genome shotgun (WGS) entry which is preliminary data.</text>
</comment>
<feature type="transmembrane region" description="Helical" evidence="8">
    <location>
        <begin position="88"/>
        <end position="112"/>
    </location>
</feature>
<dbReference type="Pfam" id="PF13440">
    <property type="entry name" value="Polysacc_synt_3"/>
    <property type="match status" value="1"/>
</dbReference>
<feature type="transmembrane region" description="Helical" evidence="8">
    <location>
        <begin position="367"/>
        <end position="387"/>
    </location>
</feature>
<evidence type="ECO:0000256" key="5">
    <source>
        <dbReference type="ARBA" id="ARBA00022989"/>
    </source>
</evidence>
<feature type="transmembrane region" description="Helical" evidence="8">
    <location>
        <begin position="124"/>
        <end position="147"/>
    </location>
</feature>
<gene>
    <name evidence="9" type="ORF">Aglo03_32970</name>
</gene>
<evidence type="ECO:0000256" key="7">
    <source>
        <dbReference type="SAM" id="MobiDB-lite"/>
    </source>
</evidence>
<name>A0A9W6VAU7_9PSEU</name>
<comment type="similarity">
    <text evidence="2">Belongs to the polysaccharide synthase family.</text>
</comment>
<evidence type="ECO:0008006" key="11">
    <source>
        <dbReference type="Google" id="ProtNLM"/>
    </source>
</evidence>
<accession>A0A9W6VAU7</accession>
<dbReference type="InterPro" id="IPR050833">
    <property type="entry name" value="Poly_Biosynth_Transport"/>
</dbReference>
<comment type="subcellular location">
    <subcellularLocation>
        <location evidence="1">Cell membrane</location>
        <topology evidence="1">Multi-pass membrane protein</topology>
    </subcellularLocation>
</comment>
<protein>
    <recommendedName>
        <fullName evidence="11">Polysaccharide transporter, PST family</fullName>
    </recommendedName>
</protein>
<proteinExistence type="inferred from homology"/>
<keyword evidence="10" id="KW-1185">Reference proteome</keyword>
<dbReference type="AlphaFoldDB" id="A0A9W6VAU7"/>
<feature type="region of interest" description="Disordered" evidence="7">
    <location>
        <begin position="1"/>
        <end position="29"/>
    </location>
</feature>
<feature type="transmembrane region" description="Helical" evidence="8">
    <location>
        <begin position="399"/>
        <end position="420"/>
    </location>
</feature>
<evidence type="ECO:0000313" key="9">
    <source>
        <dbReference type="EMBL" id="GLW92481.1"/>
    </source>
</evidence>
<evidence type="ECO:0000256" key="6">
    <source>
        <dbReference type="ARBA" id="ARBA00023136"/>
    </source>
</evidence>
<reference evidence="9" key="1">
    <citation type="submission" date="2023-02" db="EMBL/GenBank/DDBJ databases">
        <title>Actinokineospora globicatena NBRC 15670.</title>
        <authorList>
            <person name="Ichikawa N."/>
            <person name="Sato H."/>
            <person name="Tonouchi N."/>
        </authorList>
    </citation>
    <scope>NUCLEOTIDE SEQUENCE</scope>
    <source>
        <strain evidence="9">NBRC 15670</strain>
    </source>
</reference>
<evidence type="ECO:0000256" key="2">
    <source>
        <dbReference type="ARBA" id="ARBA00007430"/>
    </source>
</evidence>
<feature type="transmembrane region" description="Helical" evidence="8">
    <location>
        <begin position="64"/>
        <end position="82"/>
    </location>
</feature>
<keyword evidence="6 8" id="KW-0472">Membrane</keyword>
<evidence type="ECO:0000256" key="4">
    <source>
        <dbReference type="ARBA" id="ARBA00022692"/>
    </source>
</evidence>
<dbReference type="EMBL" id="BSSD01000004">
    <property type="protein sequence ID" value="GLW92481.1"/>
    <property type="molecule type" value="Genomic_DNA"/>
</dbReference>
<feature type="transmembrane region" description="Helical" evidence="8">
    <location>
        <begin position="332"/>
        <end position="355"/>
    </location>
</feature>
<evidence type="ECO:0000313" key="10">
    <source>
        <dbReference type="Proteomes" id="UP001165042"/>
    </source>
</evidence>
<evidence type="ECO:0000256" key="3">
    <source>
        <dbReference type="ARBA" id="ARBA00022475"/>
    </source>
</evidence>